<dbReference type="AlphaFoldDB" id="A0A4Y2N4T7"/>
<feature type="domain" description="Translation initiation factor eIF4G-like eIF4E-binding" evidence="2">
    <location>
        <begin position="278"/>
        <end position="313"/>
    </location>
</feature>
<feature type="compositionally biased region" description="Low complexity" evidence="1">
    <location>
        <begin position="558"/>
        <end position="569"/>
    </location>
</feature>
<dbReference type="EMBL" id="BGPR01008461">
    <property type="protein sequence ID" value="GBN33963.1"/>
    <property type="molecule type" value="Genomic_DNA"/>
</dbReference>
<name>A0A4Y2N4T7_ARAVE</name>
<keyword evidence="4" id="KW-1185">Reference proteome</keyword>
<feature type="non-terminal residue" evidence="3">
    <location>
        <position position="1"/>
    </location>
</feature>
<proteinExistence type="predicted"/>
<organism evidence="3 4">
    <name type="scientific">Araneus ventricosus</name>
    <name type="common">Orbweaver spider</name>
    <name type="synonym">Epeira ventricosa</name>
    <dbReference type="NCBI Taxonomy" id="182803"/>
    <lineage>
        <taxon>Eukaryota</taxon>
        <taxon>Metazoa</taxon>
        <taxon>Ecdysozoa</taxon>
        <taxon>Arthropoda</taxon>
        <taxon>Chelicerata</taxon>
        <taxon>Arachnida</taxon>
        <taxon>Araneae</taxon>
        <taxon>Araneomorphae</taxon>
        <taxon>Entelegynae</taxon>
        <taxon>Araneoidea</taxon>
        <taxon>Araneidae</taxon>
        <taxon>Araneus</taxon>
    </lineage>
</organism>
<feature type="compositionally biased region" description="Polar residues" evidence="1">
    <location>
        <begin position="508"/>
        <end position="519"/>
    </location>
</feature>
<feature type="compositionally biased region" description="Polar residues" evidence="1">
    <location>
        <begin position="387"/>
        <end position="396"/>
    </location>
</feature>
<dbReference type="Pfam" id="PF21140">
    <property type="entry name" value="eIF4G1-like_eIF4E-bd"/>
    <property type="match status" value="1"/>
</dbReference>
<evidence type="ECO:0000259" key="2">
    <source>
        <dbReference type="Pfam" id="PF21140"/>
    </source>
</evidence>
<feature type="region of interest" description="Disordered" evidence="1">
    <location>
        <begin position="226"/>
        <end position="264"/>
    </location>
</feature>
<evidence type="ECO:0000256" key="1">
    <source>
        <dbReference type="SAM" id="MobiDB-lite"/>
    </source>
</evidence>
<dbReference type="Proteomes" id="UP000499080">
    <property type="component" value="Unassembled WGS sequence"/>
</dbReference>
<dbReference type="OrthoDB" id="6436073at2759"/>
<feature type="region of interest" description="Disordered" evidence="1">
    <location>
        <begin position="379"/>
        <end position="410"/>
    </location>
</feature>
<feature type="region of interest" description="Disordered" evidence="1">
    <location>
        <begin position="32"/>
        <end position="94"/>
    </location>
</feature>
<evidence type="ECO:0000313" key="3">
    <source>
        <dbReference type="EMBL" id="GBN33963.1"/>
    </source>
</evidence>
<comment type="caution">
    <text evidence="3">The sequence shown here is derived from an EMBL/GenBank/DDBJ whole genome shotgun (WGS) entry which is preliminary data.</text>
</comment>
<sequence>LDFFREVKQLVSEVKVVGVENKAIEYEFEVHTDGSRVDQSCPPNPEDKDQYNRENLLQLFTRKLTKNKRANPPTVNNQQTKEPLAPGCARPDQWSQLNTEDKKQYDREFLSQLQSQPTSLCKPDDLPNLNMMKYESNKAQDPLNLTWEEVISFTNSLKQNIKLNESQNDWKAQPQSEILPNVAAGSRFPPHSSPTTAISRSVSKLVSERNPSPVPVTGCEILSVVPLSGENPDTTPQSDIPQSEPTSGTPSVLAIANNEDKKKTAVPKKNRILLKYRYTVDQWSPLNPEGKKQYDREFLLQLQFQPMSLRKPEDLRNIDVIKYELYKAHIQKFTKNKTKPHPVVKSGKQANEPFIPEYAEAESVLTVVAAVSLTPPAPTATKVTPASFSTPVSERNPSPLPIVENQRSPLNPEGKRILQLQTQPTSLCKPHDLPNLANIRNLHKNKREPSPVVNNGMRTYEPFRPEYARAGHTPRMPQNLCSQGKEEGKSRKVISFTNSRNKKKKLNESINNSKPTTKSDIPPDNIWIPSSKYHLRRKIDDRNISKNTSGASVAEDGSTSTSDPSTLTLTEEDSEYFARDSSSR</sequence>
<feature type="region of interest" description="Disordered" evidence="1">
    <location>
        <begin position="467"/>
        <end position="525"/>
    </location>
</feature>
<gene>
    <name evidence="3" type="ORF">AVEN_223869_1</name>
</gene>
<feature type="region of interest" description="Disordered" evidence="1">
    <location>
        <begin position="538"/>
        <end position="584"/>
    </location>
</feature>
<evidence type="ECO:0000313" key="4">
    <source>
        <dbReference type="Proteomes" id="UP000499080"/>
    </source>
</evidence>
<dbReference type="InterPro" id="IPR049485">
    <property type="entry name" value="eIF4G1-like_eIF4E-bd"/>
</dbReference>
<accession>A0A4Y2N4T7</accession>
<feature type="compositionally biased region" description="Polar residues" evidence="1">
    <location>
        <begin position="231"/>
        <end position="250"/>
    </location>
</feature>
<protein>
    <recommendedName>
        <fullName evidence="2">Translation initiation factor eIF4G-like eIF4E-binding domain-containing protein</fullName>
    </recommendedName>
</protein>
<reference evidence="3 4" key="1">
    <citation type="journal article" date="2019" name="Sci. Rep.">
        <title>Orb-weaving spider Araneus ventricosus genome elucidates the spidroin gene catalogue.</title>
        <authorList>
            <person name="Kono N."/>
            <person name="Nakamura H."/>
            <person name="Ohtoshi R."/>
            <person name="Moran D.A.P."/>
            <person name="Shinohara A."/>
            <person name="Yoshida Y."/>
            <person name="Fujiwara M."/>
            <person name="Mori M."/>
            <person name="Tomita M."/>
            <person name="Arakawa K."/>
        </authorList>
    </citation>
    <scope>NUCLEOTIDE SEQUENCE [LARGE SCALE GENOMIC DNA]</scope>
</reference>